<evidence type="ECO:0000256" key="1">
    <source>
        <dbReference type="SAM" id="Coils"/>
    </source>
</evidence>
<proteinExistence type="predicted"/>
<evidence type="ECO:0000256" key="2">
    <source>
        <dbReference type="SAM" id="MobiDB-lite"/>
    </source>
</evidence>
<keyword evidence="1" id="KW-0175">Coiled coil</keyword>
<feature type="region of interest" description="Disordered" evidence="2">
    <location>
        <begin position="1143"/>
        <end position="1162"/>
    </location>
</feature>
<accession>A0ABN9QWQ2</accession>
<dbReference type="EMBL" id="CAUYUJ010004736">
    <property type="protein sequence ID" value="CAK0810773.1"/>
    <property type="molecule type" value="Genomic_DNA"/>
</dbReference>
<protein>
    <recommendedName>
        <fullName evidence="5">Nuclear pore complex protein Nup85</fullName>
    </recommendedName>
</protein>
<comment type="caution">
    <text evidence="3">The sequence shown here is derived from an EMBL/GenBank/DDBJ whole genome shotgun (WGS) entry which is preliminary data.</text>
</comment>
<name>A0ABN9QWQ2_9DINO</name>
<evidence type="ECO:0008006" key="5">
    <source>
        <dbReference type="Google" id="ProtNLM"/>
    </source>
</evidence>
<sequence>MMEINSEAATHFCKFTNSINIIDRFFCSATGWMMCQLMTEVNTVDTPEHLCSMGISDHAALSIRLRLRGTRPAAERPIPKHIFTSVAFQRRLRGMVADGDEDLLRWSPPVATEHYKYMMKEAAREARDILFFSAPDLPGTLQLVARGIARAVWRQDAALALKLIETSQHAADALMVDGQVVSLRHAPSFEQWAAGVHRLVRERTAALAAYWTPVFSKKEPHPVMTQMYLDRFLTKASDIDLHCPLTPMFRKVLRRARHSAPGVDGLPYAAWSACDYGAQHLARMFGWLCQGQSLFASASVTLQAFLPKGAVLYELASLRILVRVLGVMEKIAGLKIKISKCTLVPLVGCMTETLKTMTQTQLASIASDWATRWVLRLDDSESGRADWLMWCIPYVRAKFEAMEWVDSSGWSGTLDELARHICMVAWDTSTEGRLNIVDYFRWLNDPRNSLTRHGLWEEMVDRHFQALREIRREMRQYLGPAAPHRVRDFLVDSNGDEALPIVAANGSVRYFASLVSAVDPEDGDAADGDGLHAVLESCAVSESCAIVTSFADLVTDRFPLRYSPVLVFPDLAEFDGCWFIVCALSDADGGTLPFDFASDENFVVIVMQCYSILFYWHEFWYRKLPDDQDAYQQIDPSDIASLVRDIRQATGRGSNNLGPAGLRAAPAESLAELAELFPRPYCVTHCSLMWEFAEFCDYVDLVLALEAALALDCPDVSVWLPLVRLAPRCIKARGAISSPIEPTATILTGDGDAKNFARAVICDTLDHGWLPQDPQSMEWLAPTGSVWRLELPDHGFIDFDTSVRELLLTVWARLWRRVAARVQWSRAEGGLDRYSLHTWLCAPDRKASEQALRLRGSLLAVATAATWCRARMLDVGMLEESEALCQRYPARAVHTGFHWAWGCAVHCMLQECSGAADLEACASLVRDQVQAVRELVGGLPGPMQTIHRVELLALVLWVEELAARCMAAESQARELGEVLAGLLRERERAAQEGAHLVDRRHVSARVRQYFDCAEGGRRDEADAALQEVWRALRDEPVRPQAPPAGQPPLGAAAAASPPRPRRAEAAARPRAVLSAASSAGSLAWIQAALAHDPVGGGLARGARAAPQLGHSGPGGVIEDGWALARSSVNLPALLQKRALTRPPDVPLSRCGSAQAPPGRPLRDMEELRDAVAAALRGAAARARQLGGQACWLAGAAAEQSAWALRAGAGVAQGGAAAATVGMQRGVELTAECASSGLRTLGHARELLPVARRSAAAAIRALEEVKQSEALQLRRLEDLPSVAEYLARLGNQLDALAAELRELPASAVVMLAAVTLRLFWALNTVGDAALREVLHGRTLLSRFVFAICLFPGCWCACHYKGAIRRRKDRLNRTARSSAPISWTAWSPAAWMTAVVTKGRADQKWM</sequence>
<gene>
    <name evidence="3" type="ORF">PCOR1329_LOCUS15611</name>
</gene>
<keyword evidence="4" id="KW-1185">Reference proteome</keyword>
<feature type="compositionally biased region" description="Low complexity" evidence="2">
    <location>
        <begin position="1047"/>
        <end position="1056"/>
    </location>
</feature>
<evidence type="ECO:0000313" key="4">
    <source>
        <dbReference type="Proteomes" id="UP001189429"/>
    </source>
</evidence>
<feature type="region of interest" description="Disordered" evidence="2">
    <location>
        <begin position="1035"/>
        <end position="1068"/>
    </location>
</feature>
<evidence type="ECO:0000313" key="3">
    <source>
        <dbReference type="EMBL" id="CAK0810773.1"/>
    </source>
</evidence>
<reference evidence="3" key="1">
    <citation type="submission" date="2023-10" db="EMBL/GenBank/DDBJ databases">
        <authorList>
            <person name="Chen Y."/>
            <person name="Shah S."/>
            <person name="Dougan E. K."/>
            <person name="Thang M."/>
            <person name="Chan C."/>
        </authorList>
    </citation>
    <scope>NUCLEOTIDE SEQUENCE [LARGE SCALE GENOMIC DNA]</scope>
</reference>
<organism evidence="3 4">
    <name type="scientific">Prorocentrum cordatum</name>
    <dbReference type="NCBI Taxonomy" id="2364126"/>
    <lineage>
        <taxon>Eukaryota</taxon>
        <taxon>Sar</taxon>
        <taxon>Alveolata</taxon>
        <taxon>Dinophyceae</taxon>
        <taxon>Prorocentrales</taxon>
        <taxon>Prorocentraceae</taxon>
        <taxon>Prorocentrum</taxon>
    </lineage>
</organism>
<dbReference type="Proteomes" id="UP001189429">
    <property type="component" value="Unassembled WGS sequence"/>
</dbReference>
<feature type="coiled-coil region" evidence="1">
    <location>
        <begin position="958"/>
        <end position="992"/>
    </location>
</feature>